<protein>
    <submittedName>
        <fullName evidence="1">Uncharacterized protein</fullName>
    </submittedName>
</protein>
<gene>
    <name evidence="1" type="ORF">COW25_01060</name>
</gene>
<dbReference type="AntiFam" id="ANF00275">
    <property type="entry name" value="Spurious translation from rRNA (DUF6467)"/>
</dbReference>
<evidence type="ECO:0000313" key="2">
    <source>
        <dbReference type="Proteomes" id="UP000230215"/>
    </source>
</evidence>
<name>A0A2M7H1I2_9BACT</name>
<reference evidence="2" key="1">
    <citation type="submission" date="2017-09" db="EMBL/GenBank/DDBJ databases">
        <title>Depth-based differentiation of microbial function through sediment-hosted aquifers and enrichment of novel symbionts in the deep terrestrial subsurface.</title>
        <authorList>
            <person name="Probst A.J."/>
            <person name="Ladd B."/>
            <person name="Jarett J.K."/>
            <person name="Geller-Mcgrath D.E."/>
            <person name="Sieber C.M.K."/>
            <person name="Emerson J.B."/>
            <person name="Anantharaman K."/>
            <person name="Thomas B.C."/>
            <person name="Malmstrom R."/>
            <person name="Stieglmeier M."/>
            <person name="Klingl A."/>
            <person name="Woyke T."/>
            <person name="Ryan C.M."/>
            <person name="Banfield J.F."/>
        </authorList>
    </citation>
    <scope>NUCLEOTIDE SEQUENCE [LARGE SCALE GENOMIC DNA]</scope>
</reference>
<sequence>MSGGQFFWGGTLLKSNGGVYQGWLSADGNRVCRVKAQASLTARLTSRAGTKVELSDPTALYRKAEDNG</sequence>
<evidence type="ECO:0000313" key="1">
    <source>
        <dbReference type="EMBL" id="PIW35100.1"/>
    </source>
</evidence>
<dbReference type="EMBL" id="PFGB01000037">
    <property type="protein sequence ID" value="PIW35100.1"/>
    <property type="molecule type" value="Genomic_DNA"/>
</dbReference>
<comment type="caution">
    <text evidence="1">The sequence shown here is derived from an EMBL/GenBank/DDBJ whole genome shotgun (WGS) entry which is preliminary data.</text>
</comment>
<proteinExistence type="predicted"/>
<dbReference type="Proteomes" id="UP000230215">
    <property type="component" value="Unassembled WGS sequence"/>
</dbReference>
<dbReference type="AlphaFoldDB" id="A0A2M7H1I2"/>
<accession>A0A2M7H1I2</accession>
<organism evidence="1 2">
    <name type="scientific">Candidatus Nealsonbacteria bacterium CG15_BIG_FIL_POST_REV_8_21_14_020_37_12</name>
    <dbReference type="NCBI Taxonomy" id="1974716"/>
    <lineage>
        <taxon>Bacteria</taxon>
        <taxon>Candidatus Nealsoniibacteriota</taxon>
    </lineage>
</organism>